<evidence type="ECO:0000313" key="10">
    <source>
        <dbReference type="EMBL" id="SNB61290.1"/>
    </source>
</evidence>
<feature type="domain" description="PhoU" evidence="9">
    <location>
        <begin position="29"/>
        <end position="116"/>
    </location>
</feature>
<keyword evidence="5 8" id="KW-0963">Cytoplasm</keyword>
<dbReference type="AlphaFoldDB" id="A0A212QPD3"/>
<keyword evidence="4 8" id="KW-0813">Transport</keyword>
<dbReference type="RefSeq" id="WP_088560029.1">
    <property type="nucleotide sequence ID" value="NZ_FYEH01000002.1"/>
</dbReference>
<evidence type="ECO:0000313" key="11">
    <source>
        <dbReference type="Proteomes" id="UP000197065"/>
    </source>
</evidence>
<evidence type="ECO:0000256" key="2">
    <source>
        <dbReference type="ARBA" id="ARBA00008107"/>
    </source>
</evidence>
<gene>
    <name evidence="10" type="ORF">SAMN07250955_102164</name>
</gene>
<dbReference type="InterPro" id="IPR038078">
    <property type="entry name" value="PhoU-like_sf"/>
</dbReference>
<comment type="subcellular location">
    <subcellularLocation>
        <location evidence="1 8">Cytoplasm</location>
    </subcellularLocation>
</comment>
<comment type="similarity">
    <text evidence="2 8">Belongs to the PhoU family.</text>
</comment>
<keyword evidence="11" id="KW-1185">Reference proteome</keyword>
<dbReference type="EMBL" id="FYEH01000002">
    <property type="protein sequence ID" value="SNB61290.1"/>
    <property type="molecule type" value="Genomic_DNA"/>
</dbReference>
<dbReference type="SUPFAM" id="SSF109755">
    <property type="entry name" value="PhoU-like"/>
    <property type="match status" value="1"/>
</dbReference>
<feature type="domain" description="PhoU" evidence="9">
    <location>
        <begin position="132"/>
        <end position="217"/>
    </location>
</feature>
<reference evidence="10 11" key="1">
    <citation type="submission" date="2017-06" db="EMBL/GenBank/DDBJ databases">
        <authorList>
            <person name="Kim H.J."/>
            <person name="Triplett B.A."/>
        </authorList>
    </citation>
    <scope>NUCLEOTIDE SEQUENCE [LARGE SCALE GENOMIC DNA]</scope>
    <source>
        <strain evidence="10 11">B29T1</strain>
    </source>
</reference>
<dbReference type="NCBIfam" id="TIGR02135">
    <property type="entry name" value="phoU_full"/>
    <property type="match status" value="1"/>
</dbReference>
<dbReference type="GO" id="GO:0030643">
    <property type="term" value="P:intracellular phosphate ion homeostasis"/>
    <property type="evidence" value="ECO:0007669"/>
    <property type="project" value="InterPro"/>
</dbReference>
<dbReference type="GO" id="GO:0006817">
    <property type="term" value="P:phosphate ion transport"/>
    <property type="evidence" value="ECO:0007669"/>
    <property type="project" value="UniProtKB-KW"/>
</dbReference>
<dbReference type="FunFam" id="1.20.58.220:FF:000004">
    <property type="entry name" value="Phosphate-specific transport system accessory protein PhoU"/>
    <property type="match status" value="1"/>
</dbReference>
<dbReference type="Proteomes" id="UP000197065">
    <property type="component" value="Unassembled WGS sequence"/>
</dbReference>
<dbReference type="PIRSF" id="PIRSF003107">
    <property type="entry name" value="PhoU"/>
    <property type="match status" value="1"/>
</dbReference>
<dbReference type="GO" id="GO:0005737">
    <property type="term" value="C:cytoplasm"/>
    <property type="evidence" value="ECO:0007669"/>
    <property type="project" value="UniProtKB-SubCell"/>
</dbReference>
<dbReference type="InterPro" id="IPR028366">
    <property type="entry name" value="PhoU"/>
</dbReference>
<comment type="function">
    <text evidence="7 8">Plays a role in the regulation of phosphate uptake.</text>
</comment>
<evidence type="ECO:0000256" key="7">
    <source>
        <dbReference type="ARBA" id="ARBA00056181"/>
    </source>
</evidence>
<evidence type="ECO:0000256" key="5">
    <source>
        <dbReference type="ARBA" id="ARBA00022490"/>
    </source>
</evidence>
<evidence type="ECO:0000256" key="6">
    <source>
        <dbReference type="ARBA" id="ARBA00022592"/>
    </source>
</evidence>
<dbReference type="PANTHER" id="PTHR42930:SF3">
    <property type="entry name" value="PHOSPHATE-SPECIFIC TRANSPORT SYSTEM ACCESSORY PROTEIN PHOU"/>
    <property type="match status" value="1"/>
</dbReference>
<evidence type="ECO:0000259" key="9">
    <source>
        <dbReference type="Pfam" id="PF01895"/>
    </source>
</evidence>
<dbReference type="GO" id="GO:0045936">
    <property type="term" value="P:negative regulation of phosphate metabolic process"/>
    <property type="evidence" value="ECO:0007669"/>
    <property type="project" value="InterPro"/>
</dbReference>
<comment type="subunit">
    <text evidence="3 8">Homodimer.</text>
</comment>
<dbReference type="Gene3D" id="1.20.58.220">
    <property type="entry name" value="Phosphate transport system protein phou homolog 2, domain 2"/>
    <property type="match status" value="2"/>
</dbReference>
<accession>A0A212QPD3</accession>
<evidence type="ECO:0000256" key="3">
    <source>
        <dbReference type="ARBA" id="ARBA00011738"/>
    </source>
</evidence>
<evidence type="ECO:0000256" key="4">
    <source>
        <dbReference type="ARBA" id="ARBA00022448"/>
    </source>
</evidence>
<evidence type="ECO:0000256" key="1">
    <source>
        <dbReference type="ARBA" id="ARBA00004496"/>
    </source>
</evidence>
<name>A0A212QPD3_9PROT</name>
<dbReference type="PANTHER" id="PTHR42930">
    <property type="entry name" value="PHOSPHATE-SPECIFIC TRANSPORT SYSTEM ACCESSORY PROTEIN PHOU"/>
    <property type="match status" value="1"/>
</dbReference>
<dbReference type="OrthoDB" id="9814256at2"/>
<organism evidence="10 11">
    <name type="scientific">Arboricoccus pini</name>
    <dbReference type="NCBI Taxonomy" id="1963835"/>
    <lineage>
        <taxon>Bacteria</taxon>
        <taxon>Pseudomonadati</taxon>
        <taxon>Pseudomonadota</taxon>
        <taxon>Alphaproteobacteria</taxon>
        <taxon>Geminicoccales</taxon>
        <taxon>Geminicoccaceae</taxon>
        <taxon>Arboricoccus</taxon>
    </lineage>
</organism>
<sequence length="232" mass="26496">MVNQAADPSGAKHIVQSFDDDMNGLTSKIIQMGGFAERQVADAVEALVNRDIVSASRVIERDKEVDHFEEEIDQDVIRILAMRQPMAVDLRIITMALKISNDLERTSDYAVSIAKRAQRLADHPEFAAMNQVRRISEQAIGMVKDVLDAFVDRDVEKATDVWNRDQELDRNYTSLFRELITYMLEDPRRISQCIDLLFIAKNLERIGDHATNIAEKINYMMLGSSINQPRRD</sequence>
<keyword evidence="6 8" id="KW-0592">Phosphate transport</keyword>
<dbReference type="InterPro" id="IPR026022">
    <property type="entry name" value="PhoU_dom"/>
</dbReference>
<evidence type="ECO:0000256" key="8">
    <source>
        <dbReference type="PIRNR" id="PIRNR003107"/>
    </source>
</evidence>
<protein>
    <recommendedName>
        <fullName evidence="8">Phosphate-specific transport system accessory protein PhoU</fullName>
    </recommendedName>
</protein>
<dbReference type="Pfam" id="PF01895">
    <property type="entry name" value="PhoU"/>
    <property type="match status" value="2"/>
</dbReference>
<proteinExistence type="inferred from homology"/>